<dbReference type="CDD" id="cd00085">
    <property type="entry name" value="HNHc"/>
    <property type="match status" value="1"/>
</dbReference>
<dbReference type="AlphaFoldDB" id="A0AAV6W3G4"/>
<comment type="caution">
    <text evidence="4">The sequence shown here is derived from an EMBL/GenBank/DDBJ whole genome shotgun (WGS) entry which is preliminary data.</text>
</comment>
<dbReference type="EMBL" id="WHWC01000017">
    <property type="protein sequence ID" value="KAG8365756.1"/>
    <property type="molecule type" value="Genomic_DNA"/>
</dbReference>
<reference evidence="4" key="1">
    <citation type="submission" date="2019-10" db="EMBL/GenBank/DDBJ databases">
        <authorList>
            <person name="Zhang R."/>
            <person name="Pan Y."/>
            <person name="Wang J."/>
            <person name="Ma R."/>
            <person name="Yu S."/>
        </authorList>
    </citation>
    <scope>NUCLEOTIDE SEQUENCE</scope>
    <source>
        <strain evidence="4">LA-IB0</strain>
        <tissue evidence="4">Leaf</tissue>
    </source>
</reference>
<dbReference type="Gene3D" id="1.10.30.50">
    <property type="match status" value="1"/>
</dbReference>
<dbReference type="PROSITE" id="PS51318">
    <property type="entry name" value="TAT"/>
    <property type="match status" value="1"/>
</dbReference>
<dbReference type="Proteomes" id="UP000826271">
    <property type="component" value="Unassembled WGS sequence"/>
</dbReference>
<evidence type="ECO:0000259" key="3">
    <source>
        <dbReference type="Pfam" id="PF14870"/>
    </source>
</evidence>
<accession>A0AAV6W3G4</accession>
<dbReference type="PANTHER" id="PTHR47199">
    <property type="entry name" value="PHOTOSYSTEM II STABILITY/ASSEMBLY FACTOR HCF136, CHLOROPLASTIC"/>
    <property type="match status" value="1"/>
</dbReference>
<evidence type="ECO:0000313" key="4">
    <source>
        <dbReference type="EMBL" id="KAG8365756.1"/>
    </source>
</evidence>
<proteinExistence type="predicted"/>
<organism evidence="4 5">
    <name type="scientific">Buddleja alternifolia</name>
    <dbReference type="NCBI Taxonomy" id="168488"/>
    <lineage>
        <taxon>Eukaryota</taxon>
        <taxon>Viridiplantae</taxon>
        <taxon>Streptophyta</taxon>
        <taxon>Embryophyta</taxon>
        <taxon>Tracheophyta</taxon>
        <taxon>Spermatophyta</taxon>
        <taxon>Magnoliopsida</taxon>
        <taxon>eudicotyledons</taxon>
        <taxon>Gunneridae</taxon>
        <taxon>Pentapetalae</taxon>
        <taxon>asterids</taxon>
        <taxon>lamiids</taxon>
        <taxon>Lamiales</taxon>
        <taxon>Scrophulariaceae</taxon>
        <taxon>Buddlejeae</taxon>
        <taxon>Buddleja</taxon>
    </lineage>
</organism>
<name>A0AAV6W3G4_9LAMI</name>
<keyword evidence="2" id="KW-0604">Photosystem II</keyword>
<keyword evidence="1" id="KW-0602">Photosynthesis</keyword>
<dbReference type="GO" id="GO:0015979">
    <property type="term" value="P:photosynthesis"/>
    <property type="evidence" value="ECO:0007669"/>
    <property type="project" value="UniProtKB-KW"/>
</dbReference>
<sequence length="522" mass="57490">MAALQHLSSSIFTPPPSQFHSRFHFCCRRHRLLPSASAAARQSPPPNNDISRRQLIGAAAATATAISVGGGNKAAAEEPLSEWDRVYLPIDPGVVLLDIAFVPDDPSHGFVLGTRQTILETKDGGNSWVPRSIPSAEDEDFNYRFNSISFKGKEGWIIGKPAILLYTSDSGNTWQRIPLSAQLPGDMHYVGAGSRILNKQEERPRFFDSKAKRSCWDKAKQVPGRDPERWRIDAAGHIVCKNLHTCNGCLCYEYDHIIPFSRGGESVEENCQILQTRVNRLKSDKNGLDQRLLKGYSCDIKFSNEELDVYINANGEKSAEMVTDQGAIYITSNGGYNWKAAVQETVSATLNRTVSSGISGASYYTGTFSTVNRSPEGNYVAVSSRGNFYLTWEPGQAYWQPHNRAVARRIQNMGWRADGGLWLLVRGGGLYLSKGTGITEEFEEIPVQSRGFGILDVGYRSQDEAWAAGGSGILLKTTNSGKTWVRDKAADNIAANLYSVKFVNEKQGFVLGNDGVLLKYLG</sequence>
<dbReference type="PANTHER" id="PTHR47199:SF2">
    <property type="entry name" value="PHOTOSYSTEM II STABILITY_ASSEMBLY FACTOR HCF136, CHLOROPLASTIC"/>
    <property type="match status" value="1"/>
</dbReference>
<dbReference type="SUPFAM" id="SSF110296">
    <property type="entry name" value="Oligoxyloglucan reducing end-specific cellobiohydrolase"/>
    <property type="match status" value="1"/>
</dbReference>
<dbReference type="GO" id="GO:0009523">
    <property type="term" value="C:photosystem II"/>
    <property type="evidence" value="ECO:0007669"/>
    <property type="project" value="UniProtKB-KW"/>
</dbReference>
<evidence type="ECO:0000256" key="1">
    <source>
        <dbReference type="ARBA" id="ARBA00022531"/>
    </source>
</evidence>
<dbReference type="InterPro" id="IPR006311">
    <property type="entry name" value="TAT_signal"/>
</dbReference>
<dbReference type="Pfam" id="PF14870">
    <property type="entry name" value="PSII_BNR"/>
    <property type="match status" value="2"/>
</dbReference>
<dbReference type="InterPro" id="IPR015943">
    <property type="entry name" value="WD40/YVTN_repeat-like_dom_sf"/>
</dbReference>
<evidence type="ECO:0000256" key="2">
    <source>
        <dbReference type="ARBA" id="ARBA00023276"/>
    </source>
</evidence>
<feature type="domain" description="Photosynthesis system II assembly factor Ycf48/Hcf136-like" evidence="3">
    <location>
        <begin position="310"/>
        <end position="520"/>
    </location>
</feature>
<dbReference type="Gene3D" id="2.130.10.10">
    <property type="entry name" value="YVTN repeat-like/Quinoprotein amine dehydrogenase"/>
    <property type="match status" value="1"/>
</dbReference>
<dbReference type="InterPro" id="IPR003615">
    <property type="entry name" value="HNH_nuc"/>
</dbReference>
<feature type="domain" description="Photosynthesis system II assembly factor Ycf48/Hcf136-like" evidence="3">
    <location>
        <begin position="80"/>
        <end position="191"/>
    </location>
</feature>
<keyword evidence="5" id="KW-1185">Reference proteome</keyword>
<gene>
    <name evidence="4" type="ORF">BUALT_Bualt17G0005000</name>
</gene>
<protein>
    <recommendedName>
        <fullName evidence="3">Photosynthesis system II assembly factor Ycf48/Hcf136-like domain-containing protein</fullName>
    </recommendedName>
</protein>
<evidence type="ECO:0000313" key="5">
    <source>
        <dbReference type="Proteomes" id="UP000826271"/>
    </source>
</evidence>
<dbReference type="InterPro" id="IPR028203">
    <property type="entry name" value="PSII_CF48-like_dom"/>
</dbReference>